<dbReference type="PRINTS" id="PR00385">
    <property type="entry name" value="P450"/>
</dbReference>
<dbReference type="OrthoDB" id="4630797at2"/>
<evidence type="ECO:0000256" key="6">
    <source>
        <dbReference type="ARBA" id="ARBA00023004"/>
    </source>
</evidence>
<gene>
    <name evidence="9" type="ORF">A5640_05895</name>
</gene>
<comment type="cofactor">
    <cofactor evidence="1">
        <name>heme</name>
        <dbReference type="ChEBI" id="CHEBI:30413"/>
    </cofactor>
</comment>
<evidence type="ECO:0000256" key="5">
    <source>
        <dbReference type="ARBA" id="ARBA00023002"/>
    </source>
</evidence>
<keyword evidence="4 8" id="KW-0479">Metal-binding</keyword>
<evidence type="ECO:0000256" key="8">
    <source>
        <dbReference type="RuleBase" id="RU000461"/>
    </source>
</evidence>
<evidence type="ECO:0000256" key="2">
    <source>
        <dbReference type="ARBA" id="ARBA00010617"/>
    </source>
</evidence>
<dbReference type="PRINTS" id="PR00359">
    <property type="entry name" value="BP450"/>
</dbReference>
<accession>A0A1A3HZJ7</accession>
<dbReference type="InterPro" id="IPR001128">
    <property type="entry name" value="Cyt_P450"/>
</dbReference>
<keyword evidence="7 8" id="KW-0503">Monooxygenase</keyword>
<dbReference type="GO" id="GO:0036199">
    <property type="term" value="F:cholest-4-en-3-one 26-monooxygenase activity"/>
    <property type="evidence" value="ECO:0007669"/>
    <property type="project" value="TreeGrafter"/>
</dbReference>
<keyword evidence="5 8" id="KW-0560">Oxidoreductase</keyword>
<evidence type="ECO:0000313" key="9">
    <source>
        <dbReference type="EMBL" id="OBJ88244.1"/>
    </source>
</evidence>
<name>A0A1A3HZJ7_MYCAS</name>
<dbReference type="Gene3D" id="1.10.630.10">
    <property type="entry name" value="Cytochrome P450"/>
    <property type="match status" value="1"/>
</dbReference>
<comment type="similarity">
    <text evidence="2 8">Belongs to the cytochrome P450 family.</text>
</comment>
<evidence type="ECO:0000256" key="4">
    <source>
        <dbReference type="ARBA" id="ARBA00022723"/>
    </source>
</evidence>
<reference evidence="9 10" key="1">
    <citation type="submission" date="2016-06" db="EMBL/GenBank/DDBJ databases">
        <authorList>
            <person name="Kjaerup R.B."/>
            <person name="Dalgaard T.S."/>
            <person name="Juul-Madsen H.R."/>
        </authorList>
    </citation>
    <scope>NUCLEOTIDE SEQUENCE [LARGE SCALE GENOMIC DNA]</scope>
    <source>
        <strain evidence="9 10">1276495.2</strain>
    </source>
</reference>
<protein>
    <submittedName>
        <fullName evidence="9">Cytochrome</fullName>
    </submittedName>
</protein>
<dbReference type="SUPFAM" id="SSF48264">
    <property type="entry name" value="Cytochrome P450"/>
    <property type="match status" value="1"/>
</dbReference>
<dbReference type="FunFam" id="1.10.630.10:FF:000018">
    <property type="entry name" value="Cytochrome P450 monooxygenase"/>
    <property type="match status" value="1"/>
</dbReference>
<keyword evidence="6 8" id="KW-0408">Iron</keyword>
<dbReference type="GO" id="GO:0005506">
    <property type="term" value="F:iron ion binding"/>
    <property type="evidence" value="ECO:0007669"/>
    <property type="project" value="InterPro"/>
</dbReference>
<keyword evidence="3 8" id="KW-0349">Heme</keyword>
<dbReference type="CDD" id="cd11078">
    <property type="entry name" value="CYP130-like"/>
    <property type="match status" value="1"/>
</dbReference>
<dbReference type="AlphaFoldDB" id="A0A1A3HZJ7"/>
<sequence>MTVSAANDVYFDPYDVELNADPYPMFKRLRDEMPLYYNEQHDFYALSRFADVDNAIVDYQTFSSARGAILELIRANIEMPPGVLIFEDPPIHDIHRKLLSRMFTPRKINDLEPKIREFCARSLDPLIGTGRFDFVNDLGAQMPMRVIGMLLGVPEEDQEAARDFANAQMRTEAGKPMEFSAEAMLSGEFFSQYIDWRAANPSNDLTTELLNAEFEDETGTVRRMRRDELLTYITVVSGAGNETTTRLIGWAGKVLAEHPDQRRALVENPALIPAAVEELLRYEPPAPHVARYVTRDVEYYGQRVPEGSVMMMLIGAANRDHRQFPPDGDVFDIYRVPHQHLTFSVGTHYCLGSALARLEGRIAIEEILKRFPEWDVDLTDAKLSPTSTVRGWESMPAILG</sequence>
<dbReference type="GeneID" id="61214561"/>
<dbReference type="EMBL" id="LZLM01000038">
    <property type="protein sequence ID" value="OBJ88244.1"/>
    <property type="molecule type" value="Genomic_DNA"/>
</dbReference>
<dbReference type="PROSITE" id="PS00086">
    <property type="entry name" value="CYTOCHROME_P450"/>
    <property type="match status" value="1"/>
</dbReference>
<dbReference type="PANTHER" id="PTHR46696:SF4">
    <property type="entry name" value="BIOTIN BIOSYNTHESIS CYTOCHROME P450"/>
    <property type="match status" value="1"/>
</dbReference>
<dbReference type="RefSeq" id="WP_036365229.1">
    <property type="nucleotide sequence ID" value="NZ_LZKS01000046.1"/>
</dbReference>
<dbReference type="PANTHER" id="PTHR46696">
    <property type="entry name" value="P450, PUTATIVE (EUROFUNG)-RELATED"/>
    <property type="match status" value="1"/>
</dbReference>
<dbReference type="GO" id="GO:0006707">
    <property type="term" value="P:cholesterol catabolic process"/>
    <property type="evidence" value="ECO:0007669"/>
    <property type="project" value="TreeGrafter"/>
</dbReference>
<dbReference type="GO" id="GO:0008395">
    <property type="term" value="F:steroid hydroxylase activity"/>
    <property type="evidence" value="ECO:0007669"/>
    <property type="project" value="TreeGrafter"/>
</dbReference>
<dbReference type="InterPro" id="IPR036396">
    <property type="entry name" value="Cyt_P450_sf"/>
</dbReference>
<dbReference type="Pfam" id="PF00067">
    <property type="entry name" value="p450"/>
    <property type="match status" value="1"/>
</dbReference>
<dbReference type="Proteomes" id="UP000093925">
    <property type="component" value="Unassembled WGS sequence"/>
</dbReference>
<dbReference type="InterPro" id="IPR017972">
    <property type="entry name" value="Cyt_P450_CS"/>
</dbReference>
<evidence type="ECO:0000256" key="3">
    <source>
        <dbReference type="ARBA" id="ARBA00022617"/>
    </source>
</evidence>
<evidence type="ECO:0000313" key="10">
    <source>
        <dbReference type="Proteomes" id="UP000093925"/>
    </source>
</evidence>
<proteinExistence type="inferred from homology"/>
<evidence type="ECO:0000256" key="7">
    <source>
        <dbReference type="ARBA" id="ARBA00023033"/>
    </source>
</evidence>
<organism evidence="9 10">
    <name type="scientific">Mycobacterium asiaticum</name>
    <dbReference type="NCBI Taxonomy" id="1790"/>
    <lineage>
        <taxon>Bacteria</taxon>
        <taxon>Bacillati</taxon>
        <taxon>Actinomycetota</taxon>
        <taxon>Actinomycetes</taxon>
        <taxon>Mycobacteriales</taxon>
        <taxon>Mycobacteriaceae</taxon>
        <taxon>Mycobacterium</taxon>
    </lineage>
</organism>
<dbReference type="GO" id="GO:0020037">
    <property type="term" value="F:heme binding"/>
    <property type="evidence" value="ECO:0007669"/>
    <property type="project" value="InterPro"/>
</dbReference>
<dbReference type="InterPro" id="IPR002397">
    <property type="entry name" value="Cyt_P450_B"/>
</dbReference>
<evidence type="ECO:0000256" key="1">
    <source>
        <dbReference type="ARBA" id="ARBA00001971"/>
    </source>
</evidence>
<comment type="caution">
    <text evidence="9">The sequence shown here is derived from an EMBL/GenBank/DDBJ whole genome shotgun (WGS) entry which is preliminary data.</text>
</comment>